<comment type="catalytic activity">
    <reaction evidence="18 19">
        <text>alpha-ribazole 5'-phosphate + adenosylcob(III)inamide-GDP = adenosylcob(III)alamin 5'-phosphate + GMP + H(+)</text>
        <dbReference type="Rhea" id="RHEA:23560"/>
        <dbReference type="ChEBI" id="CHEBI:15378"/>
        <dbReference type="ChEBI" id="CHEBI:57918"/>
        <dbReference type="ChEBI" id="CHEBI:58115"/>
        <dbReference type="ChEBI" id="CHEBI:60487"/>
        <dbReference type="ChEBI" id="CHEBI:60493"/>
        <dbReference type="EC" id="2.7.8.26"/>
    </reaction>
</comment>
<comment type="function">
    <text evidence="14 19">Joins adenosylcobinamide-GDP and alpha-ribazole to generate adenosylcobalamin (Ado-cobalamin). Also synthesizes adenosylcobalamin 5'-phosphate from adenosylcobinamide-GDP and alpha-ribazole 5'-phosphate.</text>
</comment>
<organism evidence="20 21">
    <name type="scientific">Natronoglomus mannanivorans</name>
    <dbReference type="NCBI Taxonomy" id="2979990"/>
    <lineage>
        <taxon>Archaea</taxon>
        <taxon>Methanobacteriati</taxon>
        <taxon>Methanobacteriota</taxon>
        <taxon>Stenosarchaea group</taxon>
        <taxon>Halobacteria</taxon>
        <taxon>Halobacteriales</taxon>
        <taxon>Natrialbaceae</taxon>
        <taxon>Natronoglomus</taxon>
    </lineage>
</organism>
<evidence type="ECO:0000256" key="19">
    <source>
        <dbReference type="HAMAP-Rule" id="MF_00719"/>
    </source>
</evidence>
<dbReference type="Proteomes" id="UP001321018">
    <property type="component" value="Unassembled WGS sequence"/>
</dbReference>
<dbReference type="RefSeq" id="WP_338004644.1">
    <property type="nucleotide sequence ID" value="NZ_JAOPKA010000011.1"/>
</dbReference>
<dbReference type="Pfam" id="PF02654">
    <property type="entry name" value="CobS"/>
    <property type="match status" value="1"/>
</dbReference>
<dbReference type="GO" id="GO:0005886">
    <property type="term" value="C:plasma membrane"/>
    <property type="evidence" value="ECO:0007669"/>
    <property type="project" value="UniProtKB-SubCell"/>
</dbReference>
<comment type="pathway">
    <text evidence="3 19">Cofactor biosynthesis; adenosylcobalamin biosynthesis; adenosylcobalamin from cob(II)yrinate a,c-diamide: step 7/7.</text>
</comment>
<dbReference type="AlphaFoldDB" id="A0AAP2Z1M5"/>
<evidence type="ECO:0000256" key="17">
    <source>
        <dbReference type="ARBA" id="ARBA00048623"/>
    </source>
</evidence>
<feature type="transmembrane region" description="Helical" evidence="19">
    <location>
        <begin position="175"/>
        <end position="197"/>
    </location>
</feature>
<reference evidence="20" key="1">
    <citation type="submission" date="2022-09" db="EMBL/GenBank/DDBJ databases">
        <title>Enrichment on poylsaccharides allowed isolation of novel metabolic and taxonomic groups of Haloarchaea.</title>
        <authorList>
            <person name="Sorokin D.Y."/>
            <person name="Elcheninov A.G."/>
            <person name="Khizhniak T.V."/>
            <person name="Kolganova T.V."/>
            <person name="Kublanov I.V."/>
        </authorList>
    </citation>
    <scope>NUCLEOTIDE SEQUENCE</scope>
    <source>
        <strain evidence="20">AArc-xg1-1</strain>
    </source>
</reference>
<feature type="transmembrane region" description="Helical" evidence="19">
    <location>
        <begin position="64"/>
        <end position="81"/>
    </location>
</feature>
<evidence type="ECO:0000256" key="5">
    <source>
        <dbReference type="ARBA" id="ARBA00013200"/>
    </source>
</evidence>
<evidence type="ECO:0000256" key="8">
    <source>
        <dbReference type="ARBA" id="ARBA00022573"/>
    </source>
</evidence>
<feature type="transmembrane region" description="Helical" evidence="19">
    <location>
        <begin position="203"/>
        <end position="222"/>
    </location>
</feature>
<evidence type="ECO:0000256" key="9">
    <source>
        <dbReference type="ARBA" id="ARBA00022679"/>
    </source>
</evidence>
<comment type="catalytic activity">
    <reaction evidence="17 19">
        <text>alpha-ribazole + adenosylcob(III)inamide-GDP = adenosylcob(III)alamin + GMP + H(+)</text>
        <dbReference type="Rhea" id="RHEA:16049"/>
        <dbReference type="ChEBI" id="CHEBI:10329"/>
        <dbReference type="ChEBI" id="CHEBI:15378"/>
        <dbReference type="ChEBI" id="CHEBI:18408"/>
        <dbReference type="ChEBI" id="CHEBI:58115"/>
        <dbReference type="ChEBI" id="CHEBI:60487"/>
        <dbReference type="EC" id="2.7.8.26"/>
    </reaction>
</comment>
<evidence type="ECO:0000256" key="6">
    <source>
        <dbReference type="ARBA" id="ARBA00015850"/>
    </source>
</evidence>
<gene>
    <name evidence="19 20" type="primary">cobS</name>
    <name evidence="20" type="ORF">OB960_15680</name>
</gene>
<evidence type="ECO:0000256" key="2">
    <source>
        <dbReference type="ARBA" id="ARBA00004651"/>
    </source>
</evidence>
<sequence length="256" mass="25468">MTDRLRTIGRALRGGTAFLTRLPVGTQAGDWEAFVSRPAVFPLVGYLVGGLAALPLLAAGTLPASTVALGYLLAIGFLTGIHHLDGVADLGDAAVVHGDPDRRREVLKDTTTGVGALFAVTVVVAGLALAGLGLAALPVGVAVGVAVAAEVGAKLGMALLACLGTASHEGFGSQVTGALGSSSVVSPVAIALPVGLFSWPYPVAAVALGGALAGACLPWWWARRNLGGVSGDVFGAANEIGRVVGLHVGVIAWTLS</sequence>
<dbReference type="GO" id="GO:0051073">
    <property type="term" value="F:adenosylcobinamide-GDP ribazoletransferase activity"/>
    <property type="evidence" value="ECO:0007669"/>
    <property type="project" value="UniProtKB-UniRule"/>
</dbReference>
<evidence type="ECO:0000256" key="16">
    <source>
        <dbReference type="ARBA" id="ARBA00032853"/>
    </source>
</evidence>
<evidence type="ECO:0000256" key="14">
    <source>
        <dbReference type="ARBA" id="ARBA00025228"/>
    </source>
</evidence>
<evidence type="ECO:0000256" key="11">
    <source>
        <dbReference type="ARBA" id="ARBA00022842"/>
    </source>
</evidence>
<comment type="subcellular location">
    <subcellularLocation>
        <location evidence="2 19">Cell membrane</location>
        <topology evidence="2 19">Multi-pass membrane protein</topology>
    </subcellularLocation>
</comment>
<feature type="transmembrane region" description="Helical" evidence="19">
    <location>
        <begin position="39"/>
        <end position="58"/>
    </location>
</feature>
<evidence type="ECO:0000256" key="1">
    <source>
        <dbReference type="ARBA" id="ARBA00001946"/>
    </source>
</evidence>
<proteinExistence type="inferred from homology"/>
<evidence type="ECO:0000313" key="20">
    <source>
        <dbReference type="EMBL" id="MCU4742828.1"/>
    </source>
</evidence>
<protein>
    <recommendedName>
        <fullName evidence="6 19">Adenosylcobinamide-GDP ribazoletransferase</fullName>
        <ecNumber evidence="5 19">2.7.8.26</ecNumber>
    </recommendedName>
    <alternativeName>
        <fullName evidence="16 19">Cobalamin synthase</fullName>
    </alternativeName>
    <alternativeName>
        <fullName evidence="15 19">Cobalamin-5'-phosphate synthase</fullName>
    </alternativeName>
</protein>
<dbReference type="GO" id="GO:0008818">
    <property type="term" value="F:cobalamin 5'-phosphate synthase activity"/>
    <property type="evidence" value="ECO:0007669"/>
    <property type="project" value="UniProtKB-UniRule"/>
</dbReference>
<dbReference type="GO" id="GO:0009236">
    <property type="term" value="P:cobalamin biosynthetic process"/>
    <property type="evidence" value="ECO:0007669"/>
    <property type="project" value="UniProtKB-UniRule"/>
</dbReference>
<comment type="cofactor">
    <cofactor evidence="1 19">
        <name>Mg(2+)</name>
        <dbReference type="ChEBI" id="CHEBI:18420"/>
    </cofactor>
</comment>
<evidence type="ECO:0000256" key="10">
    <source>
        <dbReference type="ARBA" id="ARBA00022692"/>
    </source>
</evidence>
<feature type="transmembrane region" description="Helical" evidence="19">
    <location>
        <begin position="112"/>
        <end position="135"/>
    </location>
</feature>
<comment type="caution">
    <text evidence="20">The sequence shown here is derived from an EMBL/GenBank/DDBJ whole genome shotgun (WGS) entry which is preliminary data.</text>
</comment>
<dbReference type="HAMAP" id="MF_00719">
    <property type="entry name" value="CobS"/>
    <property type="match status" value="1"/>
</dbReference>
<dbReference type="PANTHER" id="PTHR34148">
    <property type="entry name" value="ADENOSYLCOBINAMIDE-GDP RIBAZOLETRANSFERASE"/>
    <property type="match status" value="1"/>
</dbReference>
<dbReference type="EC" id="2.7.8.26" evidence="5 19"/>
<keyword evidence="13 19" id="KW-0472">Membrane</keyword>
<evidence type="ECO:0000256" key="15">
    <source>
        <dbReference type="ARBA" id="ARBA00032605"/>
    </source>
</evidence>
<dbReference type="InterPro" id="IPR003805">
    <property type="entry name" value="CobS"/>
</dbReference>
<feature type="transmembrane region" description="Helical" evidence="19">
    <location>
        <begin position="141"/>
        <end position="163"/>
    </location>
</feature>
<keyword evidence="11 19" id="KW-0460">Magnesium</keyword>
<dbReference type="EMBL" id="JAOPKA010000011">
    <property type="protein sequence ID" value="MCU4742828.1"/>
    <property type="molecule type" value="Genomic_DNA"/>
</dbReference>
<name>A0AAP2Z1M5_9EURY</name>
<evidence type="ECO:0000256" key="12">
    <source>
        <dbReference type="ARBA" id="ARBA00022989"/>
    </source>
</evidence>
<evidence type="ECO:0000256" key="13">
    <source>
        <dbReference type="ARBA" id="ARBA00023136"/>
    </source>
</evidence>
<keyword evidence="9 19" id="KW-0808">Transferase</keyword>
<evidence type="ECO:0000256" key="18">
    <source>
        <dbReference type="ARBA" id="ARBA00049504"/>
    </source>
</evidence>
<dbReference type="PANTHER" id="PTHR34148:SF1">
    <property type="entry name" value="ADENOSYLCOBINAMIDE-GDP RIBAZOLETRANSFERASE"/>
    <property type="match status" value="1"/>
</dbReference>
<keyword evidence="7 19" id="KW-1003">Cell membrane</keyword>
<evidence type="ECO:0000256" key="7">
    <source>
        <dbReference type="ARBA" id="ARBA00022475"/>
    </source>
</evidence>
<evidence type="ECO:0000313" key="21">
    <source>
        <dbReference type="Proteomes" id="UP001321018"/>
    </source>
</evidence>
<comment type="similarity">
    <text evidence="4 19">Belongs to the CobS family.</text>
</comment>
<evidence type="ECO:0000256" key="3">
    <source>
        <dbReference type="ARBA" id="ARBA00004663"/>
    </source>
</evidence>
<evidence type="ECO:0000256" key="4">
    <source>
        <dbReference type="ARBA" id="ARBA00010561"/>
    </source>
</evidence>
<dbReference type="NCBIfam" id="TIGR00317">
    <property type="entry name" value="cobS"/>
    <property type="match status" value="1"/>
</dbReference>
<keyword evidence="10 19" id="KW-0812">Transmembrane</keyword>
<keyword evidence="12 19" id="KW-1133">Transmembrane helix</keyword>
<accession>A0AAP2Z1M5</accession>
<keyword evidence="8 19" id="KW-0169">Cobalamin biosynthesis</keyword>